<keyword evidence="1" id="KW-0808">Transferase</keyword>
<keyword evidence="3" id="KW-0235">DNA replication</keyword>
<sequence length="802" mass="90163">MKKSAAFVIVDLETTNPSVEKGGRIIQIGMTFVKNKKIVEHFDSFVNPGQTIDKKIQQLTHISQKDVRDAPFFEELAPSLRGLLKDQVFVAHNVNFDYPYLNAEFARVGLPELDLLAIDTVQLAQILYPTAPGYRLSDLTKYLDLPLVQAHRANADAEATAYLMLSLWHEAQSLPEKTKKELLSVDWGLLRQSQDFLAMAMKDRSPAPAFLAEREETLRRQSNRSKDSNRKKKGGDVPYPKTLADKDAVLGPGFLVEEDQGQVMDQVQRFLQQRKRAVWQLTTPPEVKKTLSYLLPLFYQNRQQATYLLAHDITLLNHQGAILAELQERLPGANLSVAKLYVPRDYLDEKKFQKVLAVARSQGGAFWQARVLVWLAESPDLALIDLPKGVQNQPGLAAVRSDETGSAFIKAFDKAAQADVVLLTFAAFFAISEDLEKASKYHDRPVAILEKPIALLTAIQEGFGLTLPLSFYQDQVARLADLAASLPKKTQGQWKVALHNWEEASNKIDGQAEDIGLVKTGKAVLNRLLDLVDLAAKADFNHKLTQADLTAKLAKLSWLSAHQEYLANISWHIQKEPAVQNLIFEVKADLLYQKYFLKQVDKVLVVSSYLPDDLATFLAQTPGALLPEKSEFEGTTDNQLTTVLTTSRNENQQIEQLVLAKVQHFVLIVEDHAALKHWYYKLSDRYGDDYVVYAQDISAPLIKAARQSSQEEQSILIALPEYLSAIWQQSLQVPEVAVISQAHRWVDVTTLTPLLIALQKQEKSVLLASFNQGQVKALSDRLATVNSRYKRVKANFYQKKFS</sequence>
<accession>A0A3F3HBP0</accession>
<organism evidence="10">
    <name type="scientific">Fructobacillus tropaeoli</name>
    <dbReference type="NCBI Taxonomy" id="709323"/>
    <lineage>
        <taxon>Bacteria</taxon>
        <taxon>Bacillati</taxon>
        <taxon>Bacillota</taxon>
        <taxon>Bacilli</taxon>
        <taxon>Lactobacillales</taxon>
        <taxon>Lactobacillaceae</taxon>
        <taxon>Fructobacillus</taxon>
    </lineage>
</organism>
<keyword evidence="4" id="KW-0540">Nuclease</keyword>
<keyword evidence="5" id="KW-0378">Hydrolase</keyword>
<evidence type="ECO:0000256" key="4">
    <source>
        <dbReference type="ARBA" id="ARBA00022722"/>
    </source>
</evidence>
<dbReference type="AlphaFoldDB" id="A0A3F3HBP0"/>
<dbReference type="GO" id="GO:0008408">
    <property type="term" value="F:3'-5' exonuclease activity"/>
    <property type="evidence" value="ECO:0007669"/>
    <property type="project" value="TreeGrafter"/>
</dbReference>
<keyword evidence="10" id="KW-0547">Nucleotide-binding</keyword>
<evidence type="ECO:0000313" key="10">
    <source>
        <dbReference type="EMBL" id="GAP03639.1"/>
    </source>
</evidence>
<dbReference type="GO" id="GO:0045004">
    <property type="term" value="P:DNA replication proofreading"/>
    <property type="evidence" value="ECO:0007669"/>
    <property type="project" value="TreeGrafter"/>
</dbReference>
<evidence type="ECO:0000256" key="2">
    <source>
        <dbReference type="ARBA" id="ARBA00022695"/>
    </source>
</evidence>
<evidence type="ECO:0000256" key="1">
    <source>
        <dbReference type="ARBA" id="ARBA00022679"/>
    </source>
</evidence>
<dbReference type="InterPro" id="IPR013520">
    <property type="entry name" value="Ribonucl_H"/>
</dbReference>
<dbReference type="FunFam" id="3.30.420.10:FF:000045">
    <property type="entry name" value="3'-5' exonuclease DinG"/>
    <property type="match status" value="1"/>
</dbReference>
<feature type="compositionally biased region" description="Basic and acidic residues" evidence="8">
    <location>
        <begin position="212"/>
        <end position="228"/>
    </location>
</feature>
<dbReference type="NCBIfam" id="TIGR00573">
    <property type="entry name" value="dnaq"/>
    <property type="match status" value="1"/>
</dbReference>
<dbReference type="STRING" id="709323.GCA_001047135_00182"/>
<evidence type="ECO:0000256" key="3">
    <source>
        <dbReference type="ARBA" id="ARBA00022705"/>
    </source>
</evidence>
<reference evidence="10" key="1">
    <citation type="journal article" date="2015" name="BMC Genomics">
        <title>Comparative genomics of Fructobacillus spp. and Leuconostoc spp. reveals niche-specific evolution of Fructobacillus spp.</title>
        <authorList>
            <person name="Endo A."/>
            <person name="Tanizawa Y."/>
            <person name="Tanaka N."/>
            <person name="Maeno S."/>
            <person name="Kumar H."/>
            <person name="Shiwa Y."/>
            <person name="Okada S."/>
            <person name="Yoshikawa H."/>
            <person name="Dicks L."/>
            <person name="Nakagawa J."/>
            <person name="Arita M."/>
        </authorList>
    </citation>
    <scope>NUCLEOTIDE SEQUENCE [LARGE SCALE GENOMIC DNA]</scope>
    <source>
        <strain evidence="10">F214-1</strain>
    </source>
</reference>
<dbReference type="PANTHER" id="PTHR30231">
    <property type="entry name" value="DNA POLYMERASE III SUBUNIT EPSILON"/>
    <property type="match status" value="1"/>
</dbReference>
<dbReference type="PANTHER" id="PTHR30231:SF41">
    <property type="entry name" value="DNA POLYMERASE III SUBUNIT EPSILON"/>
    <property type="match status" value="1"/>
</dbReference>
<keyword evidence="5" id="KW-0269">Exonuclease</keyword>
<proteinExistence type="predicted"/>
<feature type="domain" description="Exonuclease" evidence="9">
    <location>
        <begin position="6"/>
        <end position="173"/>
    </location>
</feature>
<dbReference type="InterPro" id="IPR036397">
    <property type="entry name" value="RNaseH_sf"/>
</dbReference>
<gene>
    <name evidence="10" type="ORF">FTRO_0011840</name>
</gene>
<evidence type="ECO:0000259" key="9">
    <source>
        <dbReference type="SMART" id="SM00479"/>
    </source>
</evidence>
<evidence type="ECO:0000256" key="5">
    <source>
        <dbReference type="ARBA" id="ARBA00022839"/>
    </source>
</evidence>
<dbReference type="GO" id="GO:0003677">
    <property type="term" value="F:DNA binding"/>
    <property type="evidence" value="ECO:0007669"/>
    <property type="project" value="InterPro"/>
</dbReference>
<dbReference type="GO" id="GO:0004386">
    <property type="term" value="F:helicase activity"/>
    <property type="evidence" value="ECO:0007669"/>
    <property type="project" value="UniProtKB-KW"/>
</dbReference>
<dbReference type="Proteomes" id="UP000064514">
    <property type="component" value="Unassembled WGS sequence"/>
</dbReference>
<dbReference type="CDD" id="cd06127">
    <property type="entry name" value="DEDDh"/>
    <property type="match status" value="1"/>
</dbReference>
<evidence type="ECO:0000256" key="6">
    <source>
        <dbReference type="ARBA" id="ARBA00022932"/>
    </source>
</evidence>
<protein>
    <recommendedName>
        <fullName evidence="7">DNA polymerase III polC-type</fullName>
    </recommendedName>
</protein>
<evidence type="ECO:0000256" key="8">
    <source>
        <dbReference type="SAM" id="MobiDB-lite"/>
    </source>
</evidence>
<name>A0A3F3HBP0_9LACO</name>
<keyword evidence="10" id="KW-0067">ATP-binding</keyword>
<dbReference type="Pfam" id="PF00929">
    <property type="entry name" value="RNase_T"/>
    <property type="match status" value="1"/>
</dbReference>
<evidence type="ECO:0000256" key="7">
    <source>
        <dbReference type="ARBA" id="ARBA00070925"/>
    </source>
</evidence>
<dbReference type="GO" id="GO:0003887">
    <property type="term" value="F:DNA-directed DNA polymerase activity"/>
    <property type="evidence" value="ECO:0007669"/>
    <property type="project" value="UniProtKB-KW"/>
</dbReference>
<keyword evidence="10" id="KW-0347">Helicase</keyword>
<dbReference type="SUPFAM" id="SSF53098">
    <property type="entry name" value="Ribonuclease H-like"/>
    <property type="match status" value="1"/>
</dbReference>
<dbReference type="SMART" id="SM00479">
    <property type="entry name" value="EXOIII"/>
    <property type="match status" value="1"/>
</dbReference>
<dbReference type="GO" id="GO:0005829">
    <property type="term" value="C:cytosol"/>
    <property type="evidence" value="ECO:0007669"/>
    <property type="project" value="TreeGrafter"/>
</dbReference>
<dbReference type="EMBL" id="DF968078">
    <property type="protein sequence ID" value="GAP03639.1"/>
    <property type="molecule type" value="Genomic_DNA"/>
</dbReference>
<dbReference type="InterPro" id="IPR006054">
    <property type="entry name" value="DnaQ"/>
</dbReference>
<feature type="region of interest" description="Disordered" evidence="8">
    <location>
        <begin position="210"/>
        <end position="243"/>
    </location>
</feature>
<keyword evidence="2" id="KW-0548">Nucleotidyltransferase</keyword>
<dbReference type="Gene3D" id="3.30.420.10">
    <property type="entry name" value="Ribonuclease H-like superfamily/Ribonuclease H"/>
    <property type="match status" value="1"/>
</dbReference>
<dbReference type="RefSeq" id="WP_059393161.1">
    <property type="nucleotide sequence ID" value="NZ_DF968078.1"/>
</dbReference>
<dbReference type="InterPro" id="IPR012337">
    <property type="entry name" value="RNaseH-like_sf"/>
</dbReference>
<keyword evidence="6" id="KW-0239">DNA-directed DNA polymerase</keyword>